<dbReference type="PRINTS" id="PR00237">
    <property type="entry name" value="GPCRRHODOPSN"/>
</dbReference>
<dbReference type="PANTHER" id="PTHR24229">
    <property type="entry name" value="NEUROPEPTIDES RECEPTOR"/>
    <property type="match status" value="1"/>
</dbReference>
<evidence type="ECO:0000256" key="13">
    <source>
        <dbReference type="SAM" id="Phobius"/>
    </source>
</evidence>
<feature type="domain" description="G-protein coupled receptors family 1 profile" evidence="14">
    <location>
        <begin position="60"/>
        <end position="313"/>
    </location>
</feature>
<dbReference type="Pfam" id="PF00001">
    <property type="entry name" value="7tm_1"/>
    <property type="match status" value="1"/>
</dbReference>
<evidence type="ECO:0000313" key="16">
    <source>
        <dbReference type="RefSeq" id="XP_022093677.1"/>
    </source>
</evidence>
<evidence type="ECO:0000256" key="8">
    <source>
        <dbReference type="ARBA" id="ARBA00023170"/>
    </source>
</evidence>
<evidence type="ECO:0000256" key="4">
    <source>
        <dbReference type="ARBA" id="ARBA00022989"/>
    </source>
</evidence>
<feature type="transmembrane region" description="Helical" evidence="13">
    <location>
        <begin position="293"/>
        <end position="316"/>
    </location>
</feature>
<feature type="transmembrane region" description="Helical" evidence="13">
    <location>
        <begin position="124"/>
        <end position="145"/>
    </location>
</feature>
<evidence type="ECO:0000256" key="2">
    <source>
        <dbReference type="ARBA" id="ARBA00022475"/>
    </source>
</evidence>
<dbReference type="GO" id="GO:0007218">
    <property type="term" value="P:neuropeptide signaling pathway"/>
    <property type="evidence" value="ECO:0007669"/>
    <property type="project" value="TreeGrafter"/>
</dbReference>
<evidence type="ECO:0000259" key="14">
    <source>
        <dbReference type="PROSITE" id="PS50262"/>
    </source>
</evidence>
<feature type="transmembrane region" description="Helical" evidence="13">
    <location>
        <begin position="157"/>
        <end position="181"/>
    </location>
</feature>
<proteinExistence type="inferred from homology"/>
<gene>
    <name evidence="16" type="primary">LOC110980913</name>
</gene>
<dbReference type="GeneID" id="110980913"/>
<protein>
    <submittedName>
        <fullName evidence="16">Somatostatin receptor type 2-like</fullName>
    </submittedName>
</protein>
<evidence type="ECO:0000256" key="3">
    <source>
        <dbReference type="ARBA" id="ARBA00022692"/>
    </source>
</evidence>
<comment type="similarity">
    <text evidence="11">Belongs to the G-protein coupled receptor 1 family.</text>
</comment>
<dbReference type="AlphaFoldDB" id="A0A8B7YLZ2"/>
<dbReference type="SUPFAM" id="SSF81321">
    <property type="entry name" value="Family A G protein-coupled receptor-like"/>
    <property type="match status" value="1"/>
</dbReference>
<dbReference type="KEGG" id="aplc:110980913"/>
<dbReference type="InterPro" id="IPR000276">
    <property type="entry name" value="GPCR_Rhodpsn"/>
</dbReference>
<dbReference type="InterPro" id="IPR017452">
    <property type="entry name" value="GPCR_Rhodpsn_7TM"/>
</dbReference>
<dbReference type="InterPro" id="IPR001418">
    <property type="entry name" value="Opioid_rcpt"/>
</dbReference>
<dbReference type="SMART" id="SM01381">
    <property type="entry name" value="7TM_GPCR_Srsx"/>
    <property type="match status" value="1"/>
</dbReference>
<organism evidence="15 16">
    <name type="scientific">Acanthaster planci</name>
    <name type="common">Crown-of-thorns starfish</name>
    <dbReference type="NCBI Taxonomy" id="133434"/>
    <lineage>
        <taxon>Eukaryota</taxon>
        <taxon>Metazoa</taxon>
        <taxon>Echinodermata</taxon>
        <taxon>Eleutherozoa</taxon>
        <taxon>Asterozoa</taxon>
        <taxon>Asteroidea</taxon>
        <taxon>Valvatacea</taxon>
        <taxon>Valvatida</taxon>
        <taxon>Acanthasteridae</taxon>
        <taxon>Acanthaster</taxon>
    </lineage>
</organism>
<dbReference type="PROSITE" id="PS50262">
    <property type="entry name" value="G_PROTEIN_RECEP_F1_2"/>
    <property type="match status" value="1"/>
</dbReference>
<feature type="region of interest" description="Disordered" evidence="12">
    <location>
        <begin position="352"/>
        <end position="382"/>
    </location>
</feature>
<dbReference type="Gene3D" id="1.20.1070.10">
    <property type="entry name" value="Rhodopsin 7-helix transmembrane proteins"/>
    <property type="match status" value="1"/>
</dbReference>
<keyword evidence="9 11" id="KW-0807">Transducer</keyword>
<dbReference type="Proteomes" id="UP000694845">
    <property type="component" value="Unplaced"/>
</dbReference>
<evidence type="ECO:0000256" key="1">
    <source>
        <dbReference type="ARBA" id="ARBA00004651"/>
    </source>
</evidence>
<evidence type="ECO:0000256" key="10">
    <source>
        <dbReference type="ARBA" id="ARBA00023288"/>
    </source>
</evidence>
<evidence type="ECO:0000256" key="7">
    <source>
        <dbReference type="ARBA" id="ARBA00023139"/>
    </source>
</evidence>
<accession>A0A8B7YLZ2</accession>
<dbReference type="OrthoDB" id="6076970at2759"/>
<dbReference type="PANTHER" id="PTHR24229:SF40">
    <property type="entry name" value="ALLATOSTATIN C RECEPTOR 1-RELATED"/>
    <property type="match status" value="1"/>
</dbReference>
<sequence>MADTVTETYTSLVPINETEWGRDNNGSNSYYEGDGHSVTRVIGIVMGSLYLLITVVGLAGNGTVIYVILRYAKMKTVTNCYIMNLAMGDTLFLIFLTFLAVASLQDQGWVFGPVLCKVVFSVDGMNMFISLFCLTAMSIDRYVAVCHAMKSRAFRNLRVATAVNSGIWVLAILAAIPIIYFTQYHEETEFDPAYCFLTFPEGQMFTMSRYLLIYFFIVGFVVPLIVIIACYASIMVRLRDMNKKTGKPEKSRKVNRMVLIVVITFVVCWWPFYLFRFLSLYWKDFRGWQGSMVITEMCMGLSYLNSCINPLLYAFLSDNFRKSFQKAWCCDGDSRSEISLASHASRWKFGKNGGRGRPKKKGGRFRLHDDEGDDENISGTNNQYPLTATAVTSAMSESNYPRNGELAQVQMDHTAIAIA</sequence>
<keyword evidence="10" id="KW-0449">Lipoprotein</keyword>
<evidence type="ECO:0000256" key="6">
    <source>
        <dbReference type="ARBA" id="ARBA00023136"/>
    </source>
</evidence>
<keyword evidence="6 13" id="KW-0472">Membrane</keyword>
<keyword evidence="5 11" id="KW-0297">G-protein coupled receptor</keyword>
<feature type="transmembrane region" description="Helical" evidence="13">
    <location>
        <begin position="81"/>
        <end position="104"/>
    </location>
</feature>
<keyword evidence="2" id="KW-1003">Cell membrane</keyword>
<dbReference type="GO" id="GO:0005886">
    <property type="term" value="C:plasma membrane"/>
    <property type="evidence" value="ECO:0007669"/>
    <property type="project" value="UniProtKB-SubCell"/>
</dbReference>
<feature type="transmembrane region" description="Helical" evidence="13">
    <location>
        <begin position="254"/>
        <end position="273"/>
    </location>
</feature>
<feature type="compositionally biased region" description="Basic residues" evidence="12">
    <location>
        <begin position="352"/>
        <end position="365"/>
    </location>
</feature>
<dbReference type="PRINTS" id="PR00384">
    <property type="entry name" value="OPIOIDR"/>
</dbReference>
<evidence type="ECO:0000256" key="9">
    <source>
        <dbReference type="ARBA" id="ARBA00023224"/>
    </source>
</evidence>
<evidence type="ECO:0000313" key="15">
    <source>
        <dbReference type="Proteomes" id="UP000694845"/>
    </source>
</evidence>
<keyword evidence="4 13" id="KW-1133">Transmembrane helix</keyword>
<evidence type="ECO:0000256" key="5">
    <source>
        <dbReference type="ARBA" id="ARBA00023040"/>
    </source>
</evidence>
<dbReference type="GO" id="GO:0043005">
    <property type="term" value="C:neuron projection"/>
    <property type="evidence" value="ECO:0007669"/>
    <property type="project" value="TreeGrafter"/>
</dbReference>
<name>A0A8B7YLZ2_ACAPL</name>
<evidence type="ECO:0000256" key="12">
    <source>
        <dbReference type="SAM" id="MobiDB-lite"/>
    </source>
</evidence>
<comment type="subcellular location">
    <subcellularLocation>
        <location evidence="1">Cell membrane</location>
        <topology evidence="1">Multi-pass membrane protein</topology>
    </subcellularLocation>
</comment>
<dbReference type="GO" id="GO:0004985">
    <property type="term" value="F:G protein-coupled opioid receptor activity"/>
    <property type="evidence" value="ECO:0007669"/>
    <property type="project" value="InterPro"/>
</dbReference>
<dbReference type="GO" id="GO:0042923">
    <property type="term" value="F:neuropeptide binding"/>
    <property type="evidence" value="ECO:0007669"/>
    <property type="project" value="TreeGrafter"/>
</dbReference>
<reference evidence="16" key="1">
    <citation type="submission" date="2025-08" db="UniProtKB">
        <authorList>
            <consortium name="RefSeq"/>
        </authorList>
    </citation>
    <scope>IDENTIFICATION</scope>
</reference>
<feature type="transmembrane region" description="Helical" evidence="13">
    <location>
        <begin position="211"/>
        <end position="234"/>
    </location>
</feature>
<keyword evidence="7" id="KW-0564">Palmitate</keyword>
<evidence type="ECO:0000256" key="11">
    <source>
        <dbReference type="RuleBase" id="RU000688"/>
    </source>
</evidence>
<dbReference type="RefSeq" id="XP_022093677.1">
    <property type="nucleotide sequence ID" value="XM_022237985.1"/>
</dbReference>
<dbReference type="PROSITE" id="PS00237">
    <property type="entry name" value="G_PROTEIN_RECEP_F1_1"/>
    <property type="match status" value="1"/>
</dbReference>
<keyword evidence="15" id="KW-1185">Reference proteome</keyword>
<dbReference type="OMA" id="VRWPFGE"/>
<keyword evidence="3 11" id="KW-0812">Transmembrane</keyword>
<feature type="transmembrane region" description="Helical" evidence="13">
    <location>
        <begin position="41"/>
        <end position="69"/>
    </location>
</feature>
<keyword evidence="8 11" id="KW-0675">Receptor</keyword>